<evidence type="ECO:0000313" key="3">
    <source>
        <dbReference type="EMBL" id="MDR5651004.1"/>
    </source>
</evidence>
<name>A0ABU1F2B7_9RHOB</name>
<reference evidence="3 4" key="1">
    <citation type="submission" date="2023-09" db="EMBL/GenBank/DDBJ databases">
        <title>Xinfangfangia sedmenti sp. nov., isolated the sedment.</title>
        <authorList>
            <person name="Xu L."/>
        </authorList>
    </citation>
    <scope>NUCLEOTIDE SEQUENCE [LARGE SCALE GENOMIC DNA]</scope>
    <source>
        <strain evidence="3 4">LG-4</strain>
    </source>
</reference>
<dbReference type="InterPro" id="IPR000182">
    <property type="entry name" value="GNAT_dom"/>
</dbReference>
<dbReference type="InterPro" id="IPR016181">
    <property type="entry name" value="Acyl_CoA_acyltransferase"/>
</dbReference>
<dbReference type="RefSeq" id="WP_310455033.1">
    <property type="nucleotide sequence ID" value="NZ_JAVKPH010000001.1"/>
</dbReference>
<dbReference type="Gene3D" id="3.40.630.30">
    <property type="match status" value="1"/>
</dbReference>
<dbReference type="EMBL" id="JAVKPH010000001">
    <property type="protein sequence ID" value="MDR5651004.1"/>
    <property type="molecule type" value="Genomic_DNA"/>
</dbReference>
<gene>
    <name evidence="3" type="ORF">RGD00_00165</name>
</gene>
<dbReference type="Pfam" id="PF00583">
    <property type="entry name" value="Acetyltransf_1"/>
    <property type="match status" value="1"/>
</dbReference>
<feature type="domain" description="N-acetyltransferase" evidence="2">
    <location>
        <begin position="98"/>
        <end position="242"/>
    </location>
</feature>
<keyword evidence="4" id="KW-1185">Reference proteome</keyword>
<organism evidence="3 4">
    <name type="scientific">Ruixingdingia sedimenti</name>
    <dbReference type="NCBI Taxonomy" id="3073604"/>
    <lineage>
        <taxon>Bacteria</taxon>
        <taxon>Pseudomonadati</taxon>
        <taxon>Pseudomonadota</taxon>
        <taxon>Alphaproteobacteria</taxon>
        <taxon>Rhodobacterales</taxon>
        <taxon>Paracoccaceae</taxon>
        <taxon>Ruixingdingia</taxon>
    </lineage>
</organism>
<proteinExistence type="predicted"/>
<evidence type="ECO:0000256" key="1">
    <source>
        <dbReference type="SAM" id="Phobius"/>
    </source>
</evidence>
<keyword evidence="1" id="KW-1133">Transmembrane helix</keyword>
<dbReference type="PROSITE" id="PS51186">
    <property type="entry name" value="GNAT"/>
    <property type="match status" value="1"/>
</dbReference>
<keyword evidence="1" id="KW-0812">Transmembrane</keyword>
<sequence>MSAAMARPDAAALLAAMEPTWPAAARHHIGPWLLREAPGAGRRAGCATAEWPVTPADLAVLEDKARALGQDPLVMIRPGDEALDAALADAGWRVADPVVLYLAPAADLAAGAKPFTAFPIWPPLAIQEDFWQATGIGPERRAVMARAVQPKAALLARNVDRPGGVAFVAVSGGIGFVHALAVLPAQRRQGSAYHMMLHAAVFAQAHGADWLALAVTAANAPARNLYASLKMEVVGQYHYRIK</sequence>
<dbReference type="CDD" id="cd04301">
    <property type="entry name" value="NAT_SF"/>
    <property type="match status" value="1"/>
</dbReference>
<dbReference type="SUPFAM" id="SSF55729">
    <property type="entry name" value="Acyl-CoA N-acyltransferases (Nat)"/>
    <property type="match status" value="1"/>
</dbReference>
<feature type="transmembrane region" description="Helical" evidence="1">
    <location>
        <begin position="164"/>
        <end position="185"/>
    </location>
</feature>
<dbReference type="Proteomes" id="UP001247754">
    <property type="component" value="Unassembled WGS sequence"/>
</dbReference>
<accession>A0ABU1F2B7</accession>
<keyword evidence="1" id="KW-0472">Membrane</keyword>
<protein>
    <submittedName>
        <fullName evidence="3">GNAT family N-acetyltransferase</fullName>
    </submittedName>
</protein>
<comment type="caution">
    <text evidence="3">The sequence shown here is derived from an EMBL/GenBank/DDBJ whole genome shotgun (WGS) entry which is preliminary data.</text>
</comment>
<evidence type="ECO:0000259" key="2">
    <source>
        <dbReference type="PROSITE" id="PS51186"/>
    </source>
</evidence>
<evidence type="ECO:0000313" key="4">
    <source>
        <dbReference type="Proteomes" id="UP001247754"/>
    </source>
</evidence>